<dbReference type="KEGG" id="sku:Sulku_1609"/>
<dbReference type="RefSeq" id="WP_013460467.1">
    <property type="nucleotide sequence ID" value="NC_014762.1"/>
</dbReference>
<evidence type="ECO:0000313" key="1">
    <source>
        <dbReference type="EMBL" id="ADR34270.1"/>
    </source>
</evidence>
<dbReference type="EMBL" id="CP002355">
    <property type="protein sequence ID" value="ADR34270.1"/>
    <property type="molecule type" value="Genomic_DNA"/>
</dbReference>
<proteinExistence type="predicted"/>
<organism evidence="1 2">
    <name type="scientific">Sulfuricurvum kujiense (strain ATCC BAA-921 / DSM 16994 / JCM 11577 / YK-1)</name>
    <dbReference type="NCBI Taxonomy" id="709032"/>
    <lineage>
        <taxon>Bacteria</taxon>
        <taxon>Pseudomonadati</taxon>
        <taxon>Campylobacterota</taxon>
        <taxon>Epsilonproteobacteria</taxon>
        <taxon>Campylobacterales</taxon>
        <taxon>Sulfurimonadaceae</taxon>
        <taxon>Sulfuricurvum</taxon>
    </lineage>
</organism>
<dbReference type="AlphaFoldDB" id="E4U084"/>
<accession>E4U084</accession>
<dbReference type="STRING" id="709032.Sulku_1609"/>
<dbReference type="HOGENOM" id="CLU_2272306_0_0_7"/>
<dbReference type="Proteomes" id="UP000008721">
    <property type="component" value="Chromosome"/>
</dbReference>
<reference evidence="1 2" key="1">
    <citation type="journal article" date="2012" name="Stand. Genomic Sci.">
        <title>Complete genome sequence of the sulfur compounds oxidizing chemolithoautotroph Sulfuricurvum kujiense type strain (YK-1(T)).</title>
        <authorList>
            <person name="Han C."/>
            <person name="Kotsyurbenko O."/>
            <person name="Chertkov O."/>
            <person name="Held B."/>
            <person name="Lapidus A."/>
            <person name="Nolan M."/>
            <person name="Lucas S."/>
            <person name="Hammon N."/>
            <person name="Deshpande S."/>
            <person name="Cheng J.F."/>
            <person name="Tapia R."/>
            <person name="Goodwin L.A."/>
            <person name="Pitluck S."/>
            <person name="Liolios K."/>
            <person name="Pagani I."/>
            <person name="Ivanova N."/>
            <person name="Mavromatis K."/>
            <person name="Mikhailova N."/>
            <person name="Pati A."/>
            <person name="Chen A."/>
            <person name="Palaniappan K."/>
            <person name="Land M."/>
            <person name="Hauser L."/>
            <person name="Chang Y.J."/>
            <person name="Jeffries C.D."/>
            <person name="Brambilla E.M."/>
            <person name="Rohde M."/>
            <person name="Spring S."/>
            <person name="Sikorski J."/>
            <person name="Goker M."/>
            <person name="Woyke T."/>
            <person name="Bristow J."/>
            <person name="Eisen J.A."/>
            <person name="Markowitz V."/>
            <person name="Hugenholtz P."/>
            <person name="Kyrpides N.C."/>
            <person name="Klenk H.P."/>
            <person name="Detter J.C."/>
        </authorList>
    </citation>
    <scope>NUCLEOTIDE SEQUENCE [LARGE SCALE GENOMIC DNA]</scope>
    <source>
        <strain evidence="2">ATCC BAA-921 / DSM 16994 / JCM 11577 / YK-1</strain>
    </source>
</reference>
<protein>
    <submittedName>
        <fullName evidence="1">Uncharacterized protein</fullName>
    </submittedName>
</protein>
<keyword evidence="2" id="KW-1185">Reference proteome</keyword>
<name>E4U084_SULKY</name>
<sequence>MELLNKVMKYLTMFQSKNAPESQNFAGEIAVASSSDRVQGAKVAAIAAALHHHEQESNDVRAKVAAIAAALHHHELENSQNGGLLGIAALAAVIHHHNNLKK</sequence>
<evidence type="ECO:0000313" key="2">
    <source>
        <dbReference type="Proteomes" id="UP000008721"/>
    </source>
</evidence>
<gene>
    <name evidence="1" type="ordered locus">Sulku_1609</name>
</gene>